<accession>A0ABV1IG74</accession>
<dbReference type="InterPro" id="IPR050270">
    <property type="entry name" value="DegV_domain_contain"/>
</dbReference>
<comment type="caution">
    <text evidence="2">The sequence shown here is derived from an EMBL/GenBank/DDBJ whole genome shotgun (WGS) entry which is preliminary data.</text>
</comment>
<dbReference type="RefSeq" id="WP_349182220.1">
    <property type="nucleotide sequence ID" value="NZ_JBBNGS010000007.1"/>
</dbReference>
<evidence type="ECO:0000256" key="1">
    <source>
        <dbReference type="ARBA" id="ARBA00023121"/>
    </source>
</evidence>
<dbReference type="PANTHER" id="PTHR33434:SF2">
    <property type="entry name" value="FATTY ACID-BINDING PROTEIN TM_1468"/>
    <property type="match status" value="1"/>
</dbReference>
<evidence type="ECO:0000313" key="3">
    <source>
        <dbReference type="Proteomes" id="UP001478817"/>
    </source>
</evidence>
<keyword evidence="1" id="KW-0446">Lipid-binding</keyword>
<keyword evidence="3" id="KW-1185">Reference proteome</keyword>
<reference evidence="2 3" key="1">
    <citation type="submission" date="2024-04" db="EMBL/GenBank/DDBJ databases">
        <title>Human intestinal bacterial collection.</title>
        <authorList>
            <person name="Pauvert C."/>
            <person name="Hitch T.C.A."/>
            <person name="Clavel T."/>
        </authorList>
    </citation>
    <scope>NUCLEOTIDE SEQUENCE [LARGE SCALE GENOMIC DNA]</scope>
    <source>
        <strain evidence="2 3">CLA-AA-H197</strain>
    </source>
</reference>
<dbReference type="Gene3D" id="3.30.1180.10">
    <property type="match status" value="1"/>
</dbReference>
<sequence length="286" mass="30679">MNQQRICVITDTGTDTPADFCARHDVRVVPLRVNYSNGSSYESGVDITTDEVVARFGQEVPKTSLPSPERIADAFAQAKADGYVAAVFVSISSGLSATCETARMVARTMEDFPVAVVDTRSIGVAAGLVVMEAVRQIEAGVPFSSLPAMLEITAKSTSVFFAVRELSFLRAGGRISEAAFRLGSVLNIKPVFTCDEEGHYAVRKKARGWGRALDAEVALIEELARKYPKVRLAISCTGACADAYPELEAKLRRQVDNAVEIVRSDISPALLVHTGPDLIGLAVQGL</sequence>
<dbReference type="NCBIfam" id="TIGR00762">
    <property type="entry name" value="DegV"/>
    <property type="match status" value="1"/>
</dbReference>
<dbReference type="InterPro" id="IPR043168">
    <property type="entry name" value="DegV_C"/>
</dbReference>
<evidence type="ECO:0000313" key="2">
    <source>
        <dbReference type="EMBL" id="MEQ2637654.1"/>
    </source>
</evidence>
<name>A0ABV1IG74_9ACTN</name>
<dbReference type="EMBL" id="JBBNGS010000007">
    <property type="protein sequence ID" value="MEQ2637654.1"/>
    <property type="molecule type" value="Genomic_DNA"/>
</dbReference>
<proteinExistence type="predicted"/>
<dbReference type="InterPro" id="IPR003797">
    <property type="entry name" value="DegV"/>
</dbReference>
<gene>
    <name evidence="2" type="ORF">AAAT05_04770</name>
</gene>
<organism evidence="2 3">
    <name type="scientific">Paratractidigestivibacter faecalis</name>
    <dbReference type="NCBI Taxonomy" id="2292441"/>
    <lineage>
        <taxon>Bacteria</taxon>
        <taxon>Bacillati</taxon>
        <taxon>Actinomycetota</taxon>
        <taxon>Coriobacteriia</taxon>
        <taxon>Coriobacteriales</taxon>
        <taxon>Atopobiaceae</taxon>
        <taxon>Paratractidigestivibacter</taxon>
    </lineage>
</organism>
<dbReference type="SUPFAM" id="SSF82549">
    <property type="entry name" value="DAK1/DegV-like"/>
    <property type="match status" value="1"/>
</dbReference>
<dbReference type="Pfam" id="PF02645">
    <property type="entry name" value="DegV"/>
    <property type="match status" value="1"/>
</dbReference>
<dbReference type="Gene3D" id="3.40.50.10170">
    <property type="match status" value="1"/>
</dbReference>
<dbReference type="PROSITE" id="PS51482">
    <property type="entry name" value="DEGV"/>
    <property type="match status" value="1"/>
</dbReference>
<protein>
    <submittedName>
        <fullName evidence="2">DegV family protein</fullName>
    </submittedName>
</protein>
<dbReference type="Proteomes" id="UP001478817">
    <property type="component" value="Unassembled WGS sequence"/>
</dbReference>
<dbReference type="PANTHER" id="PTHR33434">
    <property type="entry name" value="DEGV DOMAIN-CONTAINING PROTEIN DR_1986-RELATED"/>
    <property type="match status" value="1"/>
</dbReference>